<dbReference type="Gene3D" id="2.60.40.10">
    <property type="entry name" value="Immunoglobulins"/>
    <property type="match status" value="1"/>
</dbReference>
<evidence type="ECO:0000259" key="7">
    <source>
        <dbReference type="Pfam" id="PF00703"/>
    </source>
</evidence>
<dbReference type="InterPro" id="IPR006102">
    <property type="entry name" value="Ig-like_GH2"/>
</dbReference>
<feature type="domain" description="Glycoside hydrolase family 2 catalytic" evidence="8">
    <location>
        <begin position="285"/>
        <end position="584"/>
    </location>
</feature>
<comment type="caution">
    <text evidence="10">The sequence shown here is derived from an EMBL/GenBank/DDBJ whole genome shotgun (WGS) entry which is preliminary data.</text>
</comment>
<dbReference type="PANTHER" id="PTHR10066">
    <property type="entry name" value="BETA-GLUCURONIDASE"/>
    <property type="match status" value="1"/>
</dbReference>
<evidence type="ECO:0000313" key="11">
    <source>
        <dbReference type="Proteomes" id="UP001363151"/>
    </source>
</evidence>
<reference evidence="10 11" key="1">
    <citation type="submission" date="2024-03" db="EMBL/GenBank/DDBJ databases">
        <title>Aureococcus anophagefferens CCMP1851 and Kratosvirus quantuckense: Draft genome of a second virus-susceptible host strain in the model system.</title>
        <authorList>
            <person name="Chase E."/>
            <person name="Truchon A.R."/>
            <person name="Schepens W."/>
            <person name="Wilhelm S.W."/>
        </authorList>
    </citation>
    <scope>NUCLEOTIDE SEQUENCE [LARGE SCALE GENOMIC DNA]</scope>
    <source>
        <strain evidence="10 11">CCMP1851</strain>
    </source>
</reference>
<dbReference type="SUPFAM" id="SSF49303">
    <property type="entry name" value="beta-Galactosidase/glucuronidase domain"/>
    <property type="match status" value="1"/>
</dbReference>
<dbReference type="PRINTS" id="PR00132">
    <property type="entry name" value="GLHYDRLASE2"/>
</dbReference>
<feature type="domain" description="Glycosyl hydrolases family 2 sugar binding" evidence="9">
    <location>
        <begin position="15"/>
        <end position="177"/>
    </location>
</feature>
<gene>
    <name evidence="10" type="ORF">SO694_000920114</name>
</gene>
<dbReference type="InterPro" id="IPR017853">
    <property type="entry name" value="GH"/>
</dbReference>
<evidence type="ECO:0000313" key="10">
    <source>
        <dbReference type="EMBL" id="KAK7236842.1"/>
    </source>
</evidence>
<keyword evidence="11" id="KW-1185">Reference proteome</keyword>
<evidence type="ECO:0000259" key="8">
    <source>
        <dbReference type="Pfam" id="PF02836"/>
    </source>
</evidence>
<dbReference type="InterPro" id="IPR006101">
    <property type="entry name" value="Glyco_hydro_2"/>
</dbReference>
<dbReference type="NCBIfam" id="NF007538">
    <property type="entry name" value="PRK10150.1"/>
    <property type="match status" value="1"/>
</dbReference>
<evidence type="ECO:0000256" key="5">
    <source>
        <dbReference type="ARBA" id="ARBA00023295"/>
    </source>
</evidence>
<keyword evidence="4 6" id="KW-0378">Hydrolase</keyword>
<dbReference type="PANTHER" id="PTHR10066:SF67">
    <property type="entry name" value="BETA-GLUCURONIDASE"/>
    <property type="match status" value="1"/>
</dbReference>
<dbReference type="Pfam" id="PF02837">
    <property type="entry name" value="Glyco_hydro_2_N"/>
    <property type="match status" value="1"/>
</dbReference>
<comment type="similarity">
    <text evidence="1 6">Belongs to the glycosyl hydrolase 2 family.</text>
</comment>
<evidence type="ECO:0000256" key="4">
    <source>
        <dbReference type="ARBA" id="ARBA00022801"/>
    </source>
</evidence>
<evidence type="ECO:0000259" key="9">
    <source>
        <dbReference type="Pfam" id="PF02837"/>
    </source>
</evidence>
<sequence length="588" mass="64572">MLYPKQSQTRCVLDLNGIWDLAREHEKCGQEDGFEAEKKVAVPCSYNDLYAEEGFRMWSGGVWYSRTFVVPRALRGERLVLRFGSVAYSAEVYVNGLRAGAHAGGHTPFEFDVTHLVGGGDNLLCVRGENALSAETVPMGGLNNAPENGQFAGQYPDVPFDFFPYGGIQRNVCLYTTSPDGWISDIRVVTTIDGATGRVSIEGAVDGAGGIGDTIHITVDGATTAAILDPADAGNSRRFNVDLVIEDCKFWGVGAPNLYVATIALVDGAGAVVDEYAQRFGVRTIAVAGDRLLLNGAPVYLQGFGRHEDFPIVGKGLCHGVNVRDHELLKWINANSYRTTHYPYSEELVALADEQGILLIAEAPAVSINFDFVTPKTLENHRAALRELIERDRNAPSVIMWSVANEATTNRPEARPYFSELAADARSLDGTRPVTMVTCKVEDDAVVDLFDVVGVNFYPGWYHLPGVGARAPWAAQRDNMRDALSALHAKCGKPIFVSEFGADALAGMHALPAEQWSEEYQADLIMELISVFRELDFVVGEHVWNFADFRTAQNFPRVGGNKKGVFTRDRQPKMAAHFLKRQWATPRY</sequence>
<proteinExistence type="inferred from homology"/>
<dbReference type="InterPro" id="IPR008979">
    <property type="entry name" value="Galactose-bd-like_sf"/>
</dbReference>
<dbReference type="EC" id="3.2.1.31" evidence="2"/>
<evidence type="ECO:0000256" key="1">
    <source>
        <dbReference type="ARBA" id="ARBA00007401"/>
    </source>
</evidence>
<dbReference type="InterPro" id="IPR036156">
    <property type="entry name" value="Beta-gal/glucu_dom_sf"/>
</dbReference>
<dbReference type="InterPro" id="IPR006103">
    <property type="entry name" value="Glyco_hydro_2_cat"/>
</dbReference>
<evidence type="ECO:0000256" key="3">
    <source>
        <dbReference type="ARBA" id="ARBA00016205"/>
    </source>
</evidence>
<dbReference type="InterPro" id="IPR013783">
    <property type="entry name" value="Ig-like_fold"/>
</dbReference>
<evidence type="ECO:0000256" key="2">
    <source>
        <dbReference type="ARBA" id="ARBA00012761"/>
    </source>
</evidence>
<name>A0ABR1FS20_AURAN</name>
<dbReference type="InterPro" id="IPR023230">
    <property type="entry name" value="Glyco_hydro_2_CS"/>
</dbReference>
<organism evidence="10 11">
    <name type="scientific">Aureococcus anophagefferens</name>
    <name type="common">Harmful bloom alga</name>
    <dbReference type="NCBI Taxonomy" id="44056"/>
    <lineage>
        <taxon>Eukaryota</taxon>
        <taxon>Sar</taxon>
        <taxon>Stramenopiles</taxon>
        <taxon>Ochrophyta</taxon>
        <taxon>Pelagophyceae</taxon>
        <taxon>Pelagomonadales</taxon>
        <taxon>Pelagomonadaceae</taxon>
        <taxon>Aureococcus</taxon>
    </lineage>
</organism>
<dbReference type="PROSITE" id="PS00719">
    <property type="entry name" value="GLYCOSYL_HYDROL_F2_1"/>
    <property type="match status" value="1"/>
</dbReference>
<dbReference type="Gene3D" id="3.20.20.80">
    <property type="entry name" value="Glycosidases"/>
    <property type="match status" value="1"/>
</dbReference>
<dbReference type="EMBL" id="JBBJCI010000256">
    <property type="protein sequence ID" value="KAK7236842.1"/>
    <property type="molecule type" value="Genomic_DNA"/>
</dbReference>
<dbReference type="InterPro" id="IPR006104">
    <property type="entry name" value="Glyco_hydro_2_N"/>
</dbReference>
<dbReference type="SUPFAM" id="SSF51445">
    <property type="entry name" value="(Trans)glycosidases"/>
    <property type="match status" value="1"/>
</dbReference>
<dbReference type="Proteomes" id="UP001363151">
    <property type="component" value="Unassembled WGS sequence"/>
</dbReference>
<dbReference type="Pfam" id="PF02836">
    <property type="entry name" value="Glyco_hydro_2_C"/>
    <property type="match status" value="1"/>
</dbReference>
<accession>A0ABR1FS20</accession>
<feature type="domain" description="Glycoside hydrolase family 2 immunoglobulin-like beta-sandwich" evidence="7">
    <location>
        <begin position="183"/>
        <end position="283"/>
    </location>
</feature>
<dbReference type="Gene3D" id="2.60.120.260">
    <property type="entry name" value="Galactose-binding domain-like"/>
    <property type="match status" value="1"/>
</dbReference>
<keyword evidence="5 6" id="KW-0326">Glycosidase</keyword>
<dbReference type="Pfam" id="PF00703">
    <property type="entry name" value="Glyco_hydro_2"/>
    <property type="match status" value="1"/>
</dbReference>
<evidence type="ECO:0000256" key="6">
    <source>
        <dbReference type="RuleBase" id="RU361154"/>
    </source>
</evidence>
<protein>
    <recommendedName>
        <fullName evidence="3">Beta-glucuronidase</fullName>
        <ecNumber evidence="2">3.2.1.31</ecNumber>
    </recommendedName>
</protein>
<dbReference type="SUPFAM" id="SSF49785">
    <property type="entry name" value="Galactose-binding domain-like"/>
    <property type="match status" value="1"/>
</dbReference>